<comment type="pathway">
    <text evidence="1">Amino-acid biosynthesis; L-tryptophan biosynthesis; L-tryptophan from chorismate: step 3/5.</text>
</comment>
<dbReference type="InterPro" id="IPR044643">
    <property type="entry name" value="TrpF_fam"/>
</dbReference>
<accession>A0AAV7EYD8</accession>
<proteinExistence type="inferred from homology"/>
<evidence type="ECO:0000313" key="9">
    <source>
        <dbReference type="EMBL" id="KAG9453429.1"/>
    </source>
</evidence>
<sequence length="289" mass="30980">MMNASSPVVGDIYLTKYRGLPGGDHIPAHFVSVYKRPNPGQQVGPLHSSRRKPCVGIRCTIPQSFESSAHNLELARSQPVVKMCGITSPRDAALAAEAGASLIGMILWPKSKRSVSLSVAKEIAKVARSYGAEPVGVFVDDDASTILRASDVSEVKVFQLHGDGSRASFPALQRQGQIIYVLHADESGNLLNQISDEDSALVEWILVDSKTGGSGKGFNWEKFKLPPIKSRKGWLLAGGIHSENVSKAITTLKPNGVDVSSGICGPDGVQKDPFKISSFVNEVNWNAGY</sequence>
<dbReference type="InterPro" id="IPR001240">
    <property type="entry name" value="PRAI_dom"/>
</dbReference>
<evidence type="ECO:0000256" key="6">
    <source>
        <dbReference type="ARBA" id="ARBA00023141"/>
    </source>
</evidence>
<keyword evidence="6" id="KW-0057">Aromatic amino acid biosynthesis</keyword>
<dbReference type="CDD" id="cd00405">
    <property type="entry name" value="PRAI"/>
    <property type="match status" value="1"/>
</dbReference>
<evidence type="ECO:0000256" key="3">
    <source>
        <dbReference type="ARBA" id="ARBA00012572"/>
    </source>
</evidence>
<protein>
    <recommendedName>
        <fullName evidence="3">phosphoribosylanthranilate isomerase</fullName>
        <ecNumber evidence="3">5.3.1.24</ecNumber>
    </recommendedName>
</protein>
<dbReference type="SUPFAM" id="SSF51366">
    <property type="entry name" value="Ribulose-phoshate binding barrel"/>
    <property type="match status" value="1"/>
</dbReference>
<evidence type="ECO:0000256" key="7">
    <source>
        <dbReference type="ARBA" id="ARBA00023235"/>
    </source>
</evidence>
<dbReference type="InterPro" id="IPR013785">
    <property type="entry name" value="Aldolase_TIM"/>
</dbReference>
<keyword evidence="10" id="KW-1185">Reference proteome</keyword>
<dbReference type="EMBL" id="JAINDJ010000003">
    <property type="protein sequence ID" value="KAG9453429.1"/>
    <property type="molecule type" value="Genomic_DNA"/>
</dbReference>
<dbReference type="EC" id="5.3.1.24" evidence="3"/>
<evidence type="ECO:0000256" key="4">
    <source>
        <dbReference type="ARBA" id="ARBA00022605"/>
    </source>
</evidence>
<evidence type="ECO:0000256" key="1">
    <source>
        <dbReference type="ARBA" id="ARBA00004664"/>
    </source>
</evidence>
<dbReference type="FunFam" id="3.20.20.70:FF:000075">
    <property type="entry name" value="Tryptophan biosynthesis protein TRP1"/>
    <property type="match status" value="1"/>
</dbReference>
<keyword evidence="5" id="KW-0822">Tryptophan biosynthesis</keyword>
<evidence type="ECO:0000256" key="2">
    <source>
        <dbReference type="ARBA" id="ARBA00007571"/>
    </source>
</evidence>
<name>A0AAV7EYD8_ARIFI</name>
<evidence type="ECO:0000259" key="8">
    <source>
        <dbReference type="Pfam" id="PF00697"/>
    </source>
</evidence>
<organism evidence="9 10">
    <name type="scientific">Aristolochia fimbriata</name>
    <name type="common">White veined hardy Dutchman's pipe vine</name>
    <dbReference type="NCBI Taxonomy" id="158543"/>
    <lineage>
        <taxon>Eukaryota</taxon>
        <taxon>Viridiplantae</taxon>
        <taxon>Streptophyta</taxon>
        <taxon>Embryophyta</taxon>
        <taxon>Tracheophyta</taxon>
        <taxon>Spermatophyta</taxon>
        <taxon>Magnoliopsida</taxon>
        <taxon>Magnoliidae</taxon>
        <taxon>Piperales</taxon>
        <taxon>Aristolochiaceae</taxon>
        <taxon>Aristolochia</taxon>
    </lineage>
</organism>
<dbReference type="Gene3D" id="3.20.20.70">
    <property type="entry name" value="Aldolase class I"/>
    <property type="match status" value="1"/>
</dbReference>
<dbReference type="AlphaFoldDB" id="A0AAV7EYD8"/>
<evidence type="ECO:0000256" key="5">
    <source>
        <dbReference type="ARBA" id="ARBA00022822"/>
    </source>
</evidence>
<dbReference type="GO" id="GO:0000162">
    <property type="term" value="P:L-tryptophan biosynthetic process"/>
    <property type="evidence" value="ECO:0007669"/>
    <property type="project" value="UniProtKB-KW"/>
</dbReference>
<feature type="domain" description="N-(5'phosphoribosyl) anthranilate isomerase (PRAI)" evidence="8">
    <location>
        <begin position="81"/>
        <end position="281"/>
    </location>
</feature>
<dbReference type="PANTHER" id="PTHR42894">
    <property type="entry name" value="N-(5'-PHOSPHORIBOSYL)ANTHRANILATE ISOMERASE"/>
    <property type="match status" value="1"/>
</dbReference>
<comment type="caution">
    <text evidence="9">The sequence shown here is derived from an EMBL/GenBank/DDBJ whole genome shotgun (WGS) entry which is preliminary data.</text>
</comment>
<dbReference type="HAMAP" id="MF_00135">
    <property type="entry name" value="PRAI"/>
    <property type="match status" value="1"/>
</dbReference>
<dbReference type="PANTHER" id="PTHR42894:SF1">
    <property type="entry name" value="N-(5'-PHOSPHORIBOSYL)ANTHRANILATE ISOMERASE"/>
    <property type="match status" value="1"/>
</dbReference>
<evidence type="ECO:0000313" key="10">
    <source>
        <dbReference type="Proteomes" id="UP000825729"/>
    </source>
</evidence>
<comment type="similarity">
    <text evidence="2">Belongs to the TrpF family.</text>
</comment>
<dbReference type="GO" id="GO:0004640">
    <property type="term" value="F:phosphoribosylanthranilate isomerase activity"/>
    <property type="evidence" value="ECO:0007669"/>
    <property type="project" value="UniProtKB-EC"/>
</dbReference>
<dbReference type="InterPro" id="IPR011060">
    <property type="entry name" value="RibuloseP-bd_barrel"/>
</dbReference>
<reference evidence="9 10" key="1">
    <citation type="submission" date="2021-07" db="EMBL/GenBank/DDBJ databases">
        <title>The Aristolochia fimbriata genome: insights into angiosperm evolution, floral development and chemical biosynthesis.</title>
        <authorList>
            <person name="Jiao Y."/>
        </authorList>
    </citation>
    <scope>NUCLEOTIDE SEQUENCE [LARGE SCALE GENOMIC DNA]</scope>
    <source>
        <strain evidence="9">IBCAS-2021</strain>
        <tissue evidence="9">Leaf</tissue>
    </source>
</reference>
<keyword evidence="7" id="KW-0413">Isomerase</keyword>
<keyword evidence="4" id="KW-0028">Amino-acid biosynthesis</keyword>
<dbReference type="Proteomes" id="UP000825729">
    <property type="component" value="Unassembled WGS sequence"/>
</dbReference>
<dbReference type="Pfam" id="PF00697">
    <property type="entry name" value="PRAI"/>
    <property type="match status" value="1"/>
</dbReference>
<gene>
    <name evidence="9" type="ORF">H6P81_006333</name>
</gene>